<evidence type="ECO:0000256" key="1">
    <source>
        <dbReference type="ARBA" id="ARBA00007623"/>
    </source>
</evidence>
<dbReference type="InterPro" id="IPR051297">
    <property type="entry name" value="PalB/RIM13"/>
</dbReference>
<dbReference type="SMART" id="SM00745">
    <property type="entry name" value="MIT"/>
    <property type="match status" value="2"/>
</dbReference>
<dbReference type="SUPFAM" id="SSF54001">
    <property type="entry name" value="Cysteine proteinases"/>
    <property type="match status" value="1"/>
</dbReference>
<sequence>MSWNTQGLMEDAVMSSTRAIHFDREGQLEVAAFYYKEAARILEFAASESEDTVSRESWLKKADEYKGRALALEETQERQKVAAQVTPQSETQKSLYKCKFLFRQALDEDEAGNTDEAVDLYTQAVELALSMKEKADDEQQQEKLRSLATDALERAEKLRGILPKTEEKASPSSPVQPKLSPVAENTAANITVRATAASASRVKPQLHRGSSAHLKVTGQDTYTKEEKLVLLQTSKINGKEYVPFMSVDLGERFQLTIPFTDRDGELALSPKQRRDFSRWARPDEIFSEPKMVIGQQVDSFSIKQTVVSDCSFVASLAVSARYERQTGRHLVTSIIFPQNSRKQPVYNPFGKYMVKLHINGVPRKVIIDDLLPVGRHGELLCSYSTNRGELWISLLEKAYMKVMGGYDFPGSNSNIDLHALTGWIPERMAIRTSEPDFNADSLYETLLRQLDLNNVLVTVATGEMSDAEADRTGLVPTHAYAVLDIKKVNGVKLVQLKNPWSHVRWRGNYSELDTKHWTPELRRTLNFDPNSAAMFDNGVFWIDYDSILRFYDVFYLNWNPGLFRCTYCIHQSWNAGTGPVKDAYNIGENPQFCLKLDAGVTGDVWILLTRHITQIQDFKENREYITVLVYKNEGRRVYYPSDPAPYIDGVRINSPHYLCKLKIQENSSRRYTLVISQYEKMHTINYTLRAYASCPFSLSKIGSPYQHTQKVTDGKWEGATAGGCGNHPATYPNNPTYQMRLDSSHNNNQILLDLKGPKKYQIGLDVVCVTANDQNAPGVFRKKSSGPFRSGFVVMEMDDVPAGTYNIIPSTFLPCQEGPFFLTIKSSCPISLTRLR</sequence>
<keyword evidence="2 6" id="KW-0645">Protease</keyword>
<dbReference type="InterPro" id="IPR007330">
    <property type="entry name" value="MIT_dom"/>
</dbReference>
<feature type="active site" evidence="5 6">
    <location>
        <position position="478"/>
    </location>
</feature>
<evidence type="ECO:0000313" key="9">
    <source>
        <dbReference type="Proteomes" id="UP001233999"/>
    </source>
</evidence>
<dbReference type="PANTHER" id="PTHR46143:SF1">
    <property type="entry name" value="CALPAIN-7"/>
    <property type="match status" value="1"/>
</dbReference>
<reference evidence="8" key="2">
    <citation type="submission" date="2023-05" db="EMBL/GenBank/DDBJ databases">
        <authorList>
            <person name="Fouks B."/>
        </authorList>
    </citation>
    <scope>NUCLEOTIDE SEQUENCE</scope>
    <source>
        <strain evidence="8">Stay&amp;Tobe</strain>
        <tissue evidence="8">Testes</tissue>
    </source>
</reference>
<feature type="active site" evidence="5 6">
    <location>
        <position position="310"/>
    </location>
</feature>
<dbReference type="InterPro" id="IPR038765">
    <property type="entry name" value="Papain-like_cys_pep_sf"/>
</dbReference>
<comment type="caution">
    <text evidence="8">The sequence shown here is derived from an EMBL/GenBank/DDBJ whole genome shotgun (WGS) entry which is preliminary data.</text>
</comment>
<evidence type="ECO:0000256" key="4">
    <source>
        <dbReference type="ARBA" id="ARBA00022807"/>
    </source>
</evidence>
<evidence type="ECO:0000256" key="5">
    <source>
        <dbReference type="PIRSR" id="PIRSR622684-1"/>
    </source>
</evidence>
<protein>
    <recommendedName>
        <fullName evidence="7">Calpain catalytic domain-containing protein</fullName>
    </recommendedName>
</protein>
<dbReference type="AlphaFoldDB" id="A0AAD8EC36"/>
<dbReference type="Pfam" id="PF01067">
    <property type="entry name" value="Calpain_III"/>
    <property type="match status" value="1"/>
</dbReference>
<reference evidence="8" key="1">
    <citation type="journal article" date="2023" name="IScience">
        <title>Live-bearing cockroach genome reveals convergent evolutionary mechanisms linked to viviparity in insects and beyond.</title>
        <authorList>
            <person name="Fouks B."/>
            <person name="Harrison M.C."/>
            <person name="Mikhailova A.A."/>
            <person name="Marchal E."/>
            <person name="English S."/>
            <person name="Carruthers M."/>
            <person name="Jennings E.C."/>
            <person name="Chiamaka E.L."/>
            <person name="Frigard R.A."/>
            <person name="Pippel M."/>
            <person name="Attardo G.M."/>
            <person name="Benoit J.B."/>
            <person name="Bornberg-Bauer E."/>
            <person name="Tobe S.S."/>
        </authorList>
    </citation>
    <scope>NUCLEOTIDE SEQUENCE</scope>
    <source>
        <strain evidence="8">Stay&amp;Tobe</strain>
    </source>
</reference>
<dbReference type="SMART" id="SM00230">
    <property type="entry name" value="CysPc"/>
    <property type="match status" value="1"/>
</dbReference>
<keyword evidence="9" id="KW-1185">Reference proteome</keyword>
<dbReference type="SMART" id="SM00720">
    <property type="entry name" value="calpain_III"/>
    <property type="match status" value="1"/>
</dbReference>
<dbReference type="SUPFAM" id="SSF49758">
    <property type="entry name" value="Calpain large subunit, middle domain (domain III)"/>
    <property type="match status" value="2"/>
</dbReference>
<dbReference type="Pfam" id="PF00648">
    <property type="entry name" value="Peptidase_C2"/>
    <property type="match status" value="1"/>
</dbReference>
<feature type="domain" description="Calpain catalytic" evidence="7">
    <location>
        <begin position="258"/>
        <end position="560"/>
    </location>
</feature>
<dbReference type="PROSITE" id="PS50203">
    <property type="entry name" value="CALPAIN_CAT"/>
    <property type="match status" value="1"/>
</dbReference>
<dbReference type="InterPro" id="IPR022684">
    <property type="entry name" value="Calpain_cysteine_protease"/>
</dbReference>
<dbReference type="EMBL" id="JASPKZ010007422">
    <property type="protein sequence ID" value="KAJ9584384.1"/>
    <property type="molecule type" value="Genomic_DNA"/>
</dbReference>
<dbReference type="GO" id="GO:0004198">
    <property type="term" value="F:calcium-dependent cysteine-type endopeptidase activity"/>
    <property type="evidence" value="ECO:0007669"/>
    <property type="project" value="InterPro"/>
</dbReference>
<dbReference type="InterPro" id="IPR022683">
    <property type="entry name" value="Calpain_III"/>
</dbReference>
<dbReference type="InterPro" id="IPR022682">
    <property type="entry name" value="Calpain_domain_III"/>
</dbReference>
<dbReference type="InterPro" id="IPR036181">
    <property type="entry name" value="MIT_dom_sf"/>
</dbReference>
<organism evidence="8 9">
    <name type="scientific">Diploptera punctata</name>
    <name type="common">Pacific beetle cockroach</name>
    <dbReference type="NCBI Taxonomy" id="6984"/>
    <lineage>
        <taxon>Eukaryota</taxon>
        <taxon>Metazoa</taxon>
        <taxon>Ecdysozoa</taxon>
        <taxon>Arthropoda</taxon>
        <taxon>Hexapoda</taxon>
        <taxon>Insecta</taxon>
        <taxon>Pterygota</taxon>
        <taxon>Neoptera</taxon>
        <taxon>Polyneoptera</taxon>
        <taxon>Dictyoptera</taxon>
        <taxon>Blattodea</taxon>
        <taxon>Blaberoidea</taxon>
        <taxon>Blaberidae</taxon>
        <taxon>Diplopterinae</taxon>
        <taxon>Diploptera</taxon>
    </lineage>
</organism>
<proteinExistence type="inferred from homology"/>
<keyword evidence="4 6" id="KW-0788">Thiol protease</keyword>
<dbReference type="Gene3D" id="1.20.58.80">
    <property type="entry name" value="Phosphotransferase system, lactose/cellobiose-type IIA subunit"/>
    <property type="match status" value="2"/>
</dbReference>
<evidence type="ECO:0000256" key="2">
    <source>
        <dbReference type="ARBA" id="ARBA00022670"/>
    </source>
</evidence>
<gene>
    <name evidence="8" type="ORF">L9F63_021278</name>
</gene>
<dbReference type="Pfam" id="PF04212">
    <property type="entry name" value="MIT"/>
    <property type="match status" value="1"/>
</dbReference>
<dbReference type="SUPFAM" id="SSF116846">
    <property type="entry name" value="MIT domain"/>
    <property type="match status" value="2"/>
</dbReference>
<dbReference type="Gene3D" id="3.90.70.10">
    <property type="entry name" value="Cysteine proteinases"/>
    <property type="match status" value="1"/>
</dbReference>
<dbReference type="CDD" id="cd00044">
    <property type="entry name" value="CysPc"/>
    <property type="match status" value="1"/>
</dbReference>
<dbReference type="Gene3D" id="2.60.120.380">
    <property type="match status" value="2"/>
</dbReference>
<comment type="similarity">
    <text evidence="1">Belongs to the peptidase C2 family.</text>
</comment>
<accession>A0AAD8EC36</accession>
<evidence type="ECO:0000259" key="7">
    <source>
        <dbReference type="PROSITE" id="PS50203"/>
    </source>
</evidence>
<name>A0AAD8EC36_DIPPU</name>
<dbReference type="PANTHER" id="PTHR46143">
    <property type="entry name" value="CALPAIN-7"/>
    <property type="match status" value="1"/>
</dbReference>
<dbReference type="InterPro" id="IPR036213">
    <property type="entry name" value="Calpain_III_sf"/>
</dbReference>
<keyword evidence="3 6" id="KW-0378">Hydrolase</keyword>
<dbReference type="InterPro" id="IPR001300">
    <property type="entry name" value="Peptidase_C2_calpain_cat"/>
</dbReference>
<dbReference type="PRINTS" id="PR00704">
    <property type="entry name" value="CALPAIN"/>
</dbReference>
<dbReference type="Proteomes" id="UP001233999">
    <property type="component" value="Unassembled WGS sequence"/>
</dbReference>
<evidence type="ECO:0000256" key="6">
    <source>
        <dbReference type="PROSITE-ProRule" id="PRU00239"/>
    </source>
</evidence>
<feature type="active site" evidence="5 6">
    <location>
        <position position="498"/>
    </location>
</feature>
<evidence type="ECO:0000256" key="3">
    <source>
        <dbReference type="ARBA" id="ARBA00022801"/>
    </source>
</evidence>
<evidence type="ECO:0000313" key="8">
    <source>
        <dbReference type="EMBL" id="KAJ9584384.1"/>
    </source>
</evidence>
<dbReference type="GO" id="GO:0006508">
    <property type="term" value="P:proteolysis"/>
    <property type="evidence" value="ECO:0007669"/>
    <property type="project" value="UniProtKB-KW"/>
</dbReference>